<dbReference type="SUPFAM" id="SSF53335">
    <property type="entry name" value="S-adenosyl-L-methionine-dependent methyltransferases"/>
    <property type="match status" value="1"/>
</dbReference>
<dbReference type="PROSITE" id="PS00094">
    <property type="entry name" value="C5_MTASE_1"/>
    <property type="match status" value="1"/>
</dbReference>
<comment type="caution">
    <text evidence="10">The sequence shown here is derived from an EMBL/GenBank/DDBJ whole genome shotgun (WGS) entry which is preliminary data.</text>
</comment>
<evidence type="ECO:0000256" key="5">
    <source>
        <dbReference type="ARBA" id="ARBA00047422"/>
    </source>
</evidence>
<dbReference type="InterPro" id="IPR001525">
    <property type="entry name" value="C5_MeTfrase"/>
</dbReference>
<evidence type="ECO:0000256" key="6">
    <source>
        <dbReference type="PROSITE-ProRule" id="PRU01016"/>
    </source>
</evidence>
<dbReference type="EC" id="2.1.1.37" evidence="8"/>
<comment type="catalytic activity">
    <reaction evidence="5 8">
        <text>a 2'-deoxycytidine in DNA + S-adenosyl-L-methionine = a 5-methyl-2'-deoxycytidine in DNA + S-adenosyl-L-homocysteine + H(+)</text>
        <dbReference type="Rhea" id="RHEA:13681"/>
        <dbReference type="Rhea" id="RHEA-COMP:11369"/>
        <dbReference type="Rhea" id="RHEA-COMP:11370"/>
        <dbReference type="ChEBI" id="CHEBI:15378"/>
        <dbReference type="ChEBI" id="CHEBI:57856"/>
        <dbReference type="ChEBI" id="CHEBI:59789"/>
        <dbReference type="ChEBI" id="CHEBI:85452"/>
        <dbReference type="ChEBI" id="CHEBI:85454"/>
        <dbReference type="EC" id="2.1.1.37"/>
    </reaction>
</comment>
<dbReference type="Proteomes" id="UP001196870">
    <property type="component" value="Unassembled WGS sequence"/>
</dbReference>
<dbReference type="RefSeq" id="WP_211853793.1">
    <property type="nucleotide sequence ID" value="NZ_JAAGBB010000020.1"/>
</dbReference>
<dbReference type="PANTHER" id="PTHR10629:SF52">
    <property type="entry name" value="DNA (CYTOSINE-5)-METHYLTRANSFERASE 1"/>
    <property type="match status" value="1"/>
</dbReference>
<sequence>MAPKGSVVDLFCGAGGFSLGAALTGFDILGSIDLDETLTSSYRTNFPSANLIHADISAIEPSAIAMKIAGGRRVDVVVGGPPCQGFSHIGARQTLDARNQLLVHFFRQVAGLSPRCFVMENVPGLLDGPGRGLLEDGIALLNSRYKIVGPFIVDAANFGAATRRRRVLVVGYDPADVDPISEEMLRSCGTRSATTVKDAIRDLPEPRSDLDKNDLGWWKFDGRHRRLSEYARWARTAPIEGLGDAIAKERLRAGLVSGLHDTTHTPNVQARFAATRTGGEDPVSRYPRLEWEGQSRTLRAGTGSERGAFQSMRPIHPEKARVISVREGARLQGFPDWFVFHRTKWHSFRMIGNSVSPVLSRAIFSYLSERLGVLGAKSAESSSAGPPQRETKASPTKGIESCLEATG</sequence>
<dbReference type="Gene3D" id="3.90.120.10">
    <property type="entry name" value="DNA Methylase, subunit A, domain 2"/>
    <property type="match status" value="1"/>
</dbReference>
<organism evidence="10 11">
    <name type="scientific">Plastoroseomonas hellenica</name>
    <dbReference type="NCBI Taxonomy" id="2687306"/>
    <lineage>
        <taxon>Bacteria</taxon>
        <taxon>Pseudomonadati</taxon>
        <taxon>Pseudomonadota</taxon>
        <taxon>Alphaproteobacteria</taxon>
        <taxon>Acetobacterales</taxon>
        <taxon>Acetobacteraceae</taxon>
        <taxon>Plastoroseomonas</taxon>
    </lineage>
</organism>
<feature type="active site" evidence="6">
    <location>
        <position position="83"/>
    </location>
</feature>
<evidence type="ECO:0000313" key="10">
    <source>
        <dbReference type="EMBL" id="MBR0666120.1"/>
    </source>
</evidence>
<dbReference type="PROSITE" id="PS00095">
    <property type="entry name" value="C5_MTASE_2"/>
    <property type="match status" value="1"/>
</dbReference>
<dbReference type="Pfam" id="PF00145">
    <property type="entry name" value="DNA_methylase"/>
    <property type="match status" value="1"/>
</dbReference>
<feature type="region of interest" description="Disordered" evidence="9">
    <location>
        <begin position="377"/>
        <end position="407"/>
    </location>
</feature>
<keyword evidence="3 6" id="KW-0949">S-adenosyl-L-methionine</keyword>
<evidence type="ECO:0000313" key="11">
    <source>
        <dbReference type="Proteomes" id="UP001196870"/>
    </source>
</evidence>
<evidence type="ECO:0000256" key="9">
    <source>
        <dbReference type="SAM" id="MobiDB-lite"/>
    </source>
</evidence>
<name>A0ABS5F1X0_9PROT</name>
<evidence type="ECO:0000256" key="4">
    <source>
        <dbReference type="ARBA" id="ARBA00022747"/>
    </source>
</evidence>
<proteinExistence type="inferred from homology"/>
<protein>
    <recommendedName>
        <fullName evidence="8">Cytosine-specific methyltransferase</fullName>
        <ecNumber evidence="8">2.1.1.37</ecNumber>
    </recommendedName>
</protein>
<comment type="similarity">
    <text evidence="6 7">Belongs to the class I-like SAM-binding methyltransferase superfamily. C5-methyltransferase family.</text>
</comment>
<dbReference type="InterPro" id="IPR029063">
    <property type="entry name" value="SAM-dependent_MTases_sf"/>
</dbReference>
<evidence type="ECO:0000256" key="7">
    <source>
        <dbReference type="RuleBase" id="RU000416"/>
    </source>
</evidence>
<evidence type="ECO:0000256" key="1">
    <source>
        <dbReference type="ARBA" id="ARBA00022603"/>
    </source>
</evidence>
<gene>
    <name evidence="10" type="ORF">GXW71_17300</name>
</gene>
<reference evidence="11" key="1">
    <citation type="journal article" date="2021" name="Syst. Appl. Microbiol.">
        <title>Roseomonas hellenica sp. nov., isolated from roots of wild-growing Alkanna tinctoria.</title>
        <authorList>
            <person name="Rat A."/>
            <person name="Naranjo H.D."/>
            <person name="Lebbe L."/>
            <person name="Cnockaert M."/>
            <person name="Krigas N."/>
            <person name="Grigoriadou K."/>
            <person name="Maloupa E."/>
            <person name="Willems A."/>
        </authorList>
    </citation>
    <scope>NUCLEOTIDE SEQUENCE [LARGE SCALE GENOMIC DNA]</scope>
    <source>
        <strain evidence="11">LMG 31523</strain>
    </source>
</reference>
<dbReference type="GO" id="GO:0032259">
    <property type="term" value="P:methylation"/>
    <property type="evidence" value="ECO:0007669"/>
    <property type="project" value="UniProtKB-KW"/>
</dbReference>
<keyword evidence="4" id="KW-0680">Restriction system</keyword>
<keyword evidence="2 6" id="KW-0808">Transferase</keyword>
<accession>A0ABS5F1X0</accession>
<dbReference type="PANTHER" id="PTHR10629">
    <property type="entry name" value="CYTOSINE-SPECIFIC METHYLTRANSFERASE"/>
    <property type="match status" value="1"/>
</dbReference>
<keyword evidence="11" id="KW-1185">Reference proteome</keyword>
<dbReference type="Gene3D" id="3.40.50.150">
    <property type="entry name" value="Vaccinia Virus protein VP39"/>
    <property type="match status" value="1"/>
</dbReference>
<dbReference type="GO" id="GO:0008168">
    <property type="term" value="F:methyltransferase activity"/>
    <property type="evidence" value="ECO:0007669"/>
    <property type="project" value="UniProtKB-KW"/>
</dbReference>
<dbReference type="InterPro" id="IPR050390">
    <property type="entry name" value="C5-Methyltransferase"/>
</dbReference>
<keyword evidence="1 6" id="KW-0489">Methyltransferase</keyword>
<dbReference type="PRINTS" id="PR00105">
    <property type="entry name" value="C5METTRFRASE"/>
</dbReference>
<dbReference type="EMBL" id="JAAGBB010000020">
    <property type="protein sequence ID" value="MBR0666120.1"/>
    <property type="molecule type" value="Genomic_DNA"/>
</dbReference>
<dbReference type="InterPro" id="IPR031303">
    <property type="entry name" value="C5_meth_CS"/>
</dbReference>
<evidence type="ECO:0000256" key="3">
    <source>
        <dbReference type="ARBA" id="ARBA00022691"/>
    </source>
</evidence>
<dbReference type="PROSITE" id="PS51679">
    <property type="entry name" value="SAM_MT_C5"/>
    <property type="match status" value="1"/>
</dbReference>
<evidence type="ECO:0000256" key="2">
    <source>
        <dbReference type="ARBA" id="ARBA00022679"/>
    </source>
</evidence>
<dbReference type="InterPro" id="IPR018117">
    <property type="entry name" value="C5_DNA_meth_AS"/>
</dbReference>
<dbReference type="NCBIfam" id="TIGR00675">
    <property type="entry name" value="dcm"/>
    <property type="match status" value="1"/>
</dbReference>
<evidence type="ECO:0000256" key="8">
    <source>
        <dbReference type="RuleBase" id="RU000417"/>
    </source>
</evidence>